<dbReference type="AlphaFoldDB" id="A0A7V8SZW6"/>
<dbReference type="PANTHER" id="PTHR43745:SF2">
    <property type="entry name" value="NITROREDUCTASE MJ1384-RELATED"/>
    <property type="match status" value="1"/>
</dbReference>
<feature type="domain" description="Nitroreductase" evidence="1">
    <location>
        <begin position="307"/>
        <end position="454"/>
    </location>
</feature>
<dbReference type="CDD" id="cd02142">
    <property type="entry name" value="McbC_SagB-like_oxidoreductase"/>
    <property type="match status" value="2"/>
</dbReference>
<dbReference type="Pfam" id="PF00881">
    <property type="entry name" value="Nitroreductase"/>
    <property type="match status" value="2"/>
</dbReference>
<evidence type="ECO:0000259" key="1">
    <source>
        <dbReference type="Pfam" id="PF00881"/>
    </source>
</evidence>
<name>A0A7V8SZW6_9BACT</name>
<dbReference type="EMBL" id="JACDQQ010002370">
    <property type="protein sequence ID" value="MBA0088157.1"/>
    <property type="molecule type" value="Genomic_DNA"/>
</dbReference>
<dbReference type="InterPro" id="IPR029479">
    <property type="entry name" value="Nitroreductase"/>
</dbReference>
<organism evidence="2 3">
    <name type="scientific">Candidatus Acidiferrum panamense</name>
    <dbReference type="NCBI Taxonomy" id="2741543"/>
    <lineage>
        <taxon>Bacteria</taxon>
        <taxon>Pseudomonadati</taxon>
        <taxon>Acidobacteriota</taxon>
        <taxon>Terriglobia</taxon>
        <taxon>Candidatus Acidiferrales</taxon>
        <taxon>Candidatus Acidiferrum</taxon>
    </lineage>
</organism>
<dbReference type="PANTHER" id="PTHR43745">
    <property type="entry name" value="NITROREDUCTASE MJ1384-RELATED"/>
    <property type="match status" value="1"/>
</dbReference>
<protein>
    <submittedName>
        <fullName evidence="2">SagB/ThcOx family dehydrogenase</fullName>
    </submittedName>
</protein>
<dbReference type="Gene3D" id="3.40.109.10">
    <property type="entry name" value="NADH Oxidase"/>
    <property type="match status" value="2"/>
</dbReference>
<dbReference type="InterPro" id="IPR020051">
    <property type="entry name" value="SagB-type_dehydrogenase"/>
</dbReference>
<comment type="caution">
    <text evidence="2">The sequence shown here is derived from an EMBL/GenBank/DDBJ whole genome shotgun (WGS) entry which is preliminary data.</text>
</comment>
<sequence>MQNQQTEKTLNYHSRTKHSYESIRRNAHFLDWPNRPLPFKTYRDLEPIPLPPEREGTGVPGSVDLGNLRNLLYYAAGITKQRQYPGGEILFRAAACTGALYEIELYVVCADLPDLAAGVYHFHPGDMALRRLRQGDFRAVVDAATEAPSLIVSTGTYWRNAWKYQARTYRHFGWDNGTIHANLLAMADGLGLSARVMCGFVDSDVNGLLGLDVDREVALAIVATGEGCPAGSAPEMKPVQLATVPLSKHEVDYPVMREMHRSTWLETAQEVTAWREMARCFEKPEEPAAEGINLEPVPASVPIKEVIRRRGSSRRFRRDPITFQQFSTILDRSRQPILTDFPAINDIYAVVNAVDGLTPGAYFFDTRRCTLVPQKRGDFRDRATYLALGQDLAGDAAASVFFLADLEQCLASMGNRGYRAVQFEAGILGGRMYLGAYAQRLGATGLTFFDDDVTEFFSPHAANKSAVFLVAIGHPATIDSKSTPKEAS</sequence>
<dbReference type="NCBIfam" id="TIGR03605">
    <property type="entry name" value="antibiot_sagB"/>
    <property type="match status" value="1"/>
</dbReference>
<evidence type="ECO:0000313" key="2">
    <source>
        <dbReference type="EMBL" id="MBA0088157.1"/>
    </source>
</evidence>
<dbReference type="GO" id="GO:0016491">
    <property type="term" value="F:oxidoreductase activity"/>
    <property type="evidence" value="ECO:0007669"/>
    <property type="project" value="InterPro"/>
</dbReference>
<evidence type="ECO:0000313" key="3">
    <source>
        <dbReference type="Proteomes" id="UP000567293"/>
    </source>
</evidence>
<dbReference type="InterPro" id="IPR000415">
    <property type="entry name" value="Nitroreductase-like"/>
</dbReference>
<dbReference type="Proteomes" id="UP000567293">
    <property type="component" value="Unassembled WGS sequence"/>
</dbReference>
<accession>A0A7V8SZW6</accession>
<dbReference type="InterPro" id="IPR052544">
    <property type="entry name" value="Bacteriocin_Proc_Enz"/>
</dbReference>
<keyword evidence="3" id="KW-1185">Reference proteome</keyword>
<proteinExistence type="predicted"/>
<gene>
    <name evidence="2" type="ORF">HRJ53_24495</name>
</gene>
<dbReference type="SUPFAM" id="SSF55469">
    <property type="entry name" value="FMN-dependent nitroreductase-like"/>
    <property type="match status" value="2"/>
</dbReference>
<reference evidence="2" key="1">
    <citation type="submission" date="2020-06" db="EMBL/GenBank/DDBJ databases">
        <title>Legume-microbial interactions unlock mineral nutrients during tropical forest succession.</title>
        <authorList>
            <person name="Epihov D.Z."/>
        </authorList>
    </citation>
    <scope>NUCLEOTIDE SEQUENCE [LARGE SCALE GENOMIC DNA]</scope>
    <source>
        <strain evidence="2">Pan2503</strain>
    </source>
</reference>
<feature type="domain" description="Nitroreductase" evidence="1">
    <location>
        <begin position="141"/>
        <end position="225"/>
    </location>
</feature>